<keyword evidence="4" id="KW-1185">Reference proteome</keyword>
<feature type="compositionally biased region" description="Polar residues" evidence="1">
    <location>
        <begin position="163"/>
        <end position="173"/>
    </location>
</feature>
<dbReference type="Proteomes" id="UP001224775">
    <property type="component" value="Unassembled WGS sequence"/>
</dbReference>
<feature type="transmembrane region" description="Helical" evidence="2">
    <location>
        <begin position="256"/>
        <end position="276"/>
    </location>
</feature>
<feature type="region of interest" description="Disordered" evidence="1">
    <location>
        <begin position="143"/>
        <end position="173"/>
    </location>
</feature>
<comment type="caution">
    <text evidence="3">The sequence shown here is derived from an EMBL/GenBank/DDBJ whole genome shotgun (WGS) entry which is preliminary data.</text>
</comment>
<evidence type="ECO:0000256" key="2">
    <source>
        <dbReference type="SAM" id="Phobius"/>
    </source>
</evidence>
<dbReference type="AlphaFoldDB" id="A0AAD8YJI5"/>
<reference evidence="3" key="1">
    <citation type="submission" date="2023-06" db="EMBL/GenBank/DDBJ databases">
        <title>Survivors Of The Sea: Transcriptome response of Skeletonema marinoi to long-term dormancy.</title>
        <authorList>
            <person name="Pinder M.I.M."/>
            <person name="Kourtchenko O."/>
            <person name="Robertson E.K."/>
            <person name="Larsson T."/>
            <person name="Maumus F."/>
            <person name="Osuna-Cruz C.M."/>
            <person name="Vancaester E."/>
            <person name="Stenow R."/>
            <person name="Vandepoele K."/>
            <person name="Ploug H."/>
            <person name="Bruchert V."/>
            <person name="Godhe A."/>
            <person name="Topel M."/>
        </authorList>
    </citation>
    <scope>NUCLEOTIDE SEQUENCE</scope>
    <source>
        <strain evidence="3">R05AC</strain>
    </source>
</reference>
<sequence length="426" mass="47366">MITADAFLEALNLPTEHPYIPYDASASDIPDAPEWSITNYFYSWKDSPSSSPAAQDLPSSIDCSSTFPMPSWAAKFTSNNVCNSEVDSSPPAIAAGSNSTSADVSFLEEISPCLVAMFHMNLILWAPVVLLICLRRLMKKPLHRNQRRKTHADQQDGGESETNKQTASSKIFPSTTTRADQHLPVKTHAKTNQITHKGKKAKAIQDTLSFFAYPTSVFSKTESQDEAAMSSPTGGYFTYVVALFFSALVMTDPMYVFEFSQAALVMIHLLIITLGMKRLGAKIALYTALPVSAIAFYMIAHQDLNLPTFAPGLYYDESNSLVTTAVSKWPIDKRTYDDGRGTPWMMTGDTRTGLPFMFYKIPEIDFQRRWIPLPDEKEAVILDIAFPSNNLLKATKEYILSSMVSTETHMKDTLPTLLIGKFDKVL</sequence>
<feature type="transmembrane region" description="Helical" evidence="2">
    <location>
        <begin position="233"/>
        <end position="250"/>
    </location>
</feature>
<feature type="transmembrane region" description="Helical" evidence="2">
    <location>
        <begin position="114"/>
        <end position="134"/>
    </location>
</feature>
<dbReference type="EMBL" id="JATAAI010000004">
    <property type="protein sequence ID" value="KAK1746326.1"/>
    <property type="molecule type" value="Genomic_DNA"/>
</dbReference>
<keyword evidence="2" id="KW-1133">Transmembrane helix</keyword>
<keyword evidence="2" id="KW-0812">Transmembrane</keyword>
<name>A0AAD8YJI5_9STRA</name>
<evidence type="ECO:0000313" key="4">
    <source>
        <dbReference type="Proteomes" id="UP001224775"/>
    </source>
</evidence>
<evidence type="ECO:0000313" key="3">
    <source>
        <dbReference type="EMBL" id="KAK1746326.1"/>
    </source>
</evidence>
<protein>
    <submittedName>
        <fullName evidence="3">Uncharacterized protein</fullName>
    </submittedName>
</protein>
<gene>
    <name evidence="3" type="ORF">QTG54_002933</name>
</gene>
<organism evidence="3 4">
    <name type="scientific">Skeletonema marinoi</name>
    <dbReference type="NCBI Taxonomy" id="267567"/>
    <lineage>
        <taxon>Eukaryota</taxon>
        <taxon>Sar</taxon>
        <taxon>Stramenopiles</taxon>
        <taxon>Ochrophyta</taxon>
        <taxon>Bacillariophyta</taxon>
        <taxon>Coscinodiscophyceae</taxon>
        <taxon>Thalassiosirophycidae</taxon>
        <taxon>Thalassiosirales</taxon>
        <taxon>Skeletonemataceae</taxon>
        <taxon>Skeletonema</taxon>
        <taxon>Skeletonema marinoi-dohrnii complex</taxon>
    </lineage>
</organism>
<feature type="transmembrane region" description="Helical" evidence="2">
    <location>
        <begin position="283"/>
        <end position="300"/>
    </location>
</feature>
<keyword evidence="2" id="KW-0472">Membrane</keyword>
<accession>A0AAD8YJI5</accession>
<evidence type="ECO:0000256" key="1">
    <source>
        <dbReference type="SAM" id="MobiDB-lite"/>
    </source>
</evidence>
<proteinExistence type="predicted"/>